<dbReference type="PANTHER" id="PTHR43499:SF1">
    <property type="entry name" value="ABC TRANSPORTER I FAMILY MEMBER 1"/>
    <property type="match status" value="1"/>
</dbReference>
<protein>
    <submittedName>
        <fullName evidence="9">Heme exporter protein CcmA</fullName>
    </submittedName>
</protein>
<accession>B8ETP5</accession>
<keyword evidence="4" id="KW-0201">Cytochrome c-type biogenesis</keyword>
<dbReference type="KEGG" id="msl:Msil_3508"/>
<evidence type="ECO:0000256" key="4">
    <source>
        <dbReference type="ARBA" id="ARBA00022748"/>
    </source>
</evidence>
<evidence type="ECO:0000256" key="3">
    <source>
        <dbReference type="ARBA" id="ARBA00022741"/>
    </source>
</evidence>
<dbReference type="AlphaFoldDB" id="B8ETP5"/>
<dbReference type="InterPro" id="IPR017871">
    <property type="entry name" value="ABC_transporter-like_CS"/>
</dbReference>
<reference evidence="9 10" key="1">
    <citation type="journal article" date="2010" name="J. Bacteriol.">
        <title>Complete genome sequence of the aerobic facultative methanotroph Methylocella silvestris BL2.</title>
        <authorList>
            <person name="Chen Y."/>
            <person name="Crombie A."/>
            <person name="Rahman M.T."/>
            <person name="Dedysh S.N."/>
            <person name="Liesack W."/>
            <person name="Stott M.B."/>
            <person name="Alam M."/>
            <person name="Theisen A.R."/>
            <person name="Murrell J.C."/>
            <person name="Dunfield P.F."/>
        </authorList>
    </citation>
    <scope>NUCLEOTIDE SEQUENCE [LARGE SCALE GENOMIC DNA]</scope>
    <source>
        <strain evidence="10">DSM 15510 / CIP 108128 / LMG 27833 / NCIMB 13906 / BL2</strain>
    </source>
</reference>
<evidence type="ECO:0000256" key="1">
    <source>
        <dbReference type="ARBA" id="ARBA00005417"/>
    </source>
</evidence>
<gene>
    <name evidence="9" type="ordered locus">Msil_3508</name>
</gene>
<sequence length="202" mass="21052">MMRLSASRLTIERGGRTILRNLDFAVDSGEMLIVTGRNGAGKSTLLRALAGLLPLASGALALSPSSEDSIAEQTHYIGHADALKNSLTAAENLEFFAALLDLGRGGLEPYAALDSFGLRHVADLPAAYLSAGQKRRAALAKLLVARRPIWLLDEPTTALDTASQALILSVIGAHLAAGGLVVASTHARLDLPARELQLGAAA</sequence>
<dbReference type="PROSITE" id="PS00211">
    <property type="entry name" value="ABC_TRANSPORTER_1"/>
    <property type="match status" value="1"/>
</dbReference>
<feature type="domain" description="ABC transporter" evidence="8">
    <location>
        <begin position="2"/>
        <end position="201"/>
    </location>
</feature>
<proteinExistence type="inferred from homology"/>
<name>B8ETP5_METSB</name>
<evidence type="ECO:0000259" key="8">
    <source>
        <dbReference type="PROSITE" id="PS50893"/>
    </source>
</evidence>
<dbReference type="InterPro" id="IPR003593">
    <property type="entry name" value="AAA+_ATPase"/>
</dbReference>
<dbReference type="NCBIfam" id="TIGR01189">
    <property type="entry name" value="ccmA"/>
    <property type="match status" value="1"/>
</dbReference>
<evidence type="ECO:0000313" key="9">
    <source>
        <dbReference type="EMBL" id="ACK52397.1"/>
    </source>
</evidence>
<dbReference type="GO" id="GO:0022857">
    <property type="term" value="F:transmembrane transporter activity"/>
    <property type="evidence" value="ECO:0007669"/>
    <property type="project" value="InterPro"/>
</dbReference>
<dbReference type="GO" id="GO:0017004">
    <property type="term" value="P:cytochrome complex assembly"/>
    <property type="evidence" value="ECO:0007669"/>
    <property type="project" value="UniProtKB-KW"/>
</dbReference>
<evidence type="ECO:0000256" key="2">
    <source>
        <dbReference type="ARBA" id="ARBA00022448"/>
    </source>
</evidence>
<dbReference type="InterPro" id="IPR003439">
    <property type="entry name" value="ABC_transporter-like_ATP-bd"/>
</dbReference>
<dbReference type="STRING" id="395965.Msil_3508"/>
<dbReference type="PROSITE" id="PS50893">
    <property type="entry name" value="ABC_TRANSPORTER_2"/>
    <property type="match status" value="1"/>
</dbReference>
<dbReference type="EMBL" id="CP001280">
    <property type="protein sequence ID" value="ACK52397.1"/>
    <property type="molecule type" value="Genomic_DNA"/>
</dbReference>
<dbReference type="InterPro" id="IPR027417">
    <property type="entry name" value="P-loop_NTPase"/>
</dbReference>
<dbReference type="Gene3D" id="3.40.50.300">
    <property type="entry name" value="P-loop containing nucleotide triphosphate hydrolases"/>
    <property type="match status" value="1"/>
</dbReference>
<keyword evidence="10" id="KW-1185">Reference proteome</keyword>
<keyword evidence="5" id="KW-0067">ATP-binding</keyword>
<dbReference type="eggNOG" id="COG4133">
    <property type="taxonomic scope" value="Bacteria"/>
</dbReference>
<dbReference type="HOGENOM" id="CLU_000604_1_2_5"/>
<evidence type="ECO:0000256" key="6">
    <source>
        <dbReference type="ARBA" id="ARBA00022967"/>
    </source>
</evidence>
<organism evidence="9 10">
    <name type="scientific">Methylocella silvestris (strain DSM 15510 / CIP 108128 / LMG 27833 / NCIMB 13906 / BL2)</name>
    <dbReference type="NCBI Taxonomy" id="395965"/>
    <lineage>
        <taxon>Bacteria</taxon>
        <taxon>Pseudomonadati</taxon>
        <taxon>Pseudomonadota</taxon>
        <taxon>Alphaproteobacteria</taxon>
        <taxon>Hyphomicrobiales</taxon>
        <taxon>Beijerinckiaceae</taxon>
        <taxon>Methylocella</taxon>
    </lineage>
</organism>
<dbReference type="Proteomes" id="UP000002257">
    <property type="component" value="Chromosome"/>
</dbReference>
<keyword evidence="6" id="KW-1278">Translocase</keyword>
<dbReference type="GO" id="GO:0005524">
    <property type="term" value="F:ATP binding"/>
    <property type="evidence" value="ECO:0007669"/>
    <property type="project" value="UniProtKB-KW"/>
</dbReference>
<comment type="similarity">
    <text evidence="1">Belongs to the ABC transporter superfamily.</text>
</comment>
<keyword evidence="3" id="KW-0547">Nucleotide-binding</keyword>
<keyword evidence="7" id="KW-0472">Membrane</keyword>
<dbReference type="PANTHER" id="PTHR43499">
    <property type="entry name" value="ABC TRANSPORTER I FAMILY MEMBER 1"/>
    <property type="match status" value="1"/>
</dbReference>
<dbReference type="SUPFAM" id="SSF52540">
    <property type="entry name" value="P-loop containing nucleoside triphosphate hydrolases"/>
    <property type="match status" value="1"/>
</dbReference>
<dbReference type="InterPro" id="IPR005895">
    <property type="entry name" value="ABC_transptr_haem_export_CcmA"/>
</dbReference>
<evidence type="ECO:0000256" key="5">
    <source>
        <dbReference type="ARBA" id="ARBA00022840"/>
    </source>
</evidence>
<evidence type="ECO:0000256" key="7">
    <source>
        <dbReference type="ARBA" id="ARBA00023136"/>
    </source>
</evidence>
<dbReference type="GO" id="GO:0016887">
    <property type="term" value="F:ATP hydrolysis activity"/>
    <property type="evidence" value="ECO:0007669"/>
    <property type="project" value="InterPro"/>
</dbReference>
<keyword evidence="2" id="KW-0813">Transport</keyword>
<dbReference type="Pfam" id="PF00005">
    <property type="entry name" value="ABC_tran"/>
    <property type="match status" value="1"/>
</dbReference>
<dbReference type="SMART" id="SM00382">
    <property type="entry name" value="AAA"/>
    <property type="match status" value="1"/>
</dbReference>
<evidence type="ECO:0000313" key="10">
    <source>
        <dbReference type="Proteomes" id="UP000002257"/>
    </source>
</evidence>